<name>A0ABU6WI65_9FABA</name>
<sequence length="189" mass="21442">MADRKRKEKVVSSSSEVPRFKTLFHEAHYKSKLSARRVLPELIIQVDEDTLDPCGLQIQQRKWERFTNPIQMVGHRMVKEFYGNASLLLNITDSQRRASRLGFIHPRLALTSKSQLSEVSSHQRLGARHPTPSMEPLLKTAGKTAHPRLGVQYPRPAWRLLFPDQSQESAHQQGHAQAPDTPRPGVGSL</sequence>
<dbReference type="EMBL" id="JASCZI010181599">
    <property type="protein sequence ID" value="MED6184810.1"/>
    <property type="molecule type" value="Genomic_DNA"/>
</dbReference>
<evidence type="ECO:0000313" key="3">
    <source>
        <dbReference type="Proteomes" id="UP001341840"/>
    </source>
</evidence>
<evidence type="ECO:0000256" key="1">
    <source>
        <dbReference type="SAM" id="MobiDB-lite"/>
    </source>
</evidence>
<proteinExistence type="predicted"/>
<accession>A0ABU6WI65</accession>
<evidence type="ECO:0000313" key="2">
    <source>
        <dbReference type="EMBL" id="MED6184810.1"/>
    </source>
</evidence>
<protein>
    <submittedName>
        <fullName evidence="2">Uncharacterized protein</fullName>
    </submittedName>
</protein>
<feature type="region of interest" description="Disordered" evidence="1">
    <location>
        <begin position="115"/>
        <end position="135"/>
    </location>
</feature>
<feature type="region of interest" description="Disordered" evidence="1">
    <location>
        <begin position="161"/>
        <end position="189"/>
    </location>
</feature>
<dbReference type="Proteomes" id="UP001341840">
    <property type="component" value="Unassembled WGS sequence"/>
</dbReference>
<reference evidence="2 3" key="1">
    <citation type="journal article" date="2023" name="Plants (Basel)">
        <title>Bridging the Gap: Combining Genomics and Transcriptomics Approaches to Understand Stylosanthes scabra, an Orphan Legume from the Brazilian Caatinga.</title>
        <authorList>
            <person name="Ferreira-Neto J.R.C."/>
            <person name="da Silva M.D."/>
            <person name="Binneck E."/>
            <person name="de Melo N.F."/>
            <person name="da Silva R.H."/>
            <person name="de Melo A.L.T.M."/>
            <person name="Pandolfi V."/>
            <person name="Bustamante F.O."/>
            <person name="Brasileiro-Vidal A.C."/>
            <person name="Benko-Iseppon A.M."/>
        </authorList>
    </citation>
    <scope>NUCLEOTIDE SEQUENCE [LARGE SCALE GENOMIC DNA]</scope>
    <source>
        <tissue evidence="2">Leaves</tissue>
    </source>
</reference>
<feature type="compositionally biased region" description="Polar residues" evidence="1">
    <location>
        <begin position="164"/>
        <end position="175"/>
    </location>
</feature>
<keyword evidence="3" id="KW-1185">Reference proteome</keyword>
<organism evidence="2 3">
    <name type="scientific">Stylosanthes scabra</name>
    <dbReference type="NCBI Taxonomy" id="79078"/>
    <lineage>
        <taxon>Eukaryota</taxon>
        <taxon>Viridiplantae</taxon>
        <taxon>Streptophyta</taxon>
        <taxon>Embryophyta</taxon>
        <taxon>Tracheophyta</taxon>
        <taxon>Spermatophyta</taxon>
        <taxon>Magnoliopsida</taxon>
        <taxon>eudicotyledons</taxon>
        <taxon>Gunneridae</taxon>
        <taxon>Pentapetalae</taxon>
        <taxon>rosids</taxon>
        <taxon>fabids</taxon>
        <taxon>Fabales</taxon>
        <taxon>Fabaceae</taxon>
        <taxon>Papilionoideae</taxon>
        <taxon>50 kb inversion clade</taxon>
        <taxon>dalbergioids sensu lato</taxon>
        <taxon>Dalbergieae</taxon>
        <taxon>Pterocarpus clade</taxon>
        <taxon>Stylosanthes</taxon>
    </lineage>
</organism>
<gene>
    <name evidence="2" type="ORF">PIB30_051024</name>
</gene>
<comment type="caution">
    <text evidence="2">The sequence shown here is derived from an EMBL/GenBank/DDBJ whole genome shotgun (WGS) entry which is preliminary data.</text>
</comment>